<dbReference type="PANTHER" id="PTHR44942">
    <property type="entry name" value="METHYLTRANSF_11 DOMAIN-CONTAINING PROTEIN"/>
    <property type="match status" value="1"/>
</dbReference>
<name>A0ABV6NRU4_9ACTN</name>
<reference evidence="4 5" key="1">
    <citation type="submission" date="2024-09" db="EMBL/GenBank/DDBJ databases">
        <authorList>
            <person name="Sun Q."/>
            <person name="Mori K."/>
        </authorList>
    </citation>
    <scope>NUCLEOTIDE SEQUENCE [LARGE SCALE GENOMIC DNA]</scope>
    <source>
        <strain evidence="4 5">TBRC 2205</strain>
    </source>
</reference>
<dbReference type="Gene3D" id="3.40.50.150">
    <property type="entry name" value="Vaccinia Virus protein VP39"/>
    <property type="match status" value="1"/>
</dbReference>
<organism evidence="4 5">
    <name type="scientific">Plantactinospora siamensis</name>
    <dbReference type="NCBI Taxonomy" id="555372"/>
    <lineage>
        <taxon>Bacteria</taxon>
        <taxon>Bacillati</taxon>
        <taxon>Actinomycetota</taxon>
        <taxon>Actinomycetes</taxon>
        <taxon>Micromonosporales</taxon>
        <taxon>Micromonosporaceae</taxon>
        <taxon>Plantactinospora</taxon>
    </lineage>
</organism>
<keyword evidence="5" id="KW-1185">Reference proteome</keyword>
<sequence length="265" mass="28633">MAERREQRAVFGEAAEQYDAVRPGYPADLVADVLAYAGKGPAVEVGAGTGKATVAFAAHGLELTCLEPDPRMAAVLRRNCRPYPSVSVLVERFEAWSPDRRYGLLYSAQAWHWVDPDRRTDLAAAALAPGGALAVFGNVFLLPDRALSAALAEVDIRYGVPADAPPHAGDPGDGDRVERDLAAEWRTMGVADDGRFTDPVFRIYRGGRSYSTAEYLDLLASISHYRMLEPPMLERALPELGAVLDNHGGRIDFTVVTGLALARLG</sequence>
<comment type="caution">
    <text evidence="4">The sequence shown here is derived from an EMBL/GenBank/DDBJ whole genome shotgun (WGS) entry which is preliminary data.</text>
</comment>
<evidence type="ECO:0000256" key="2">
    <source>
        <dbReference type="ARBA" id="ARBA00022679"/>
    </source>
</evidence>
<keyword evidence="1 4" id="KW-0489">Methyltransferase</keyword>
<evidence type="ECO:0000313" key="4">
    <source>
        <dbReference type="EMBL" id="MFC0563491.1"/>
    </source>
</evidence>
<dbReference type="GO" id="GO:0032259">
    <property type="term" value="P:methylation"/>
    <property type="evidence" value="ECO:0007669"/>
    <property type="project" value="UniProtKB-KW"/>
</dbReference>
<dbReference type="SUPFAM" id="SSF53335">
    <property type="entry name" value="S-adenosyl-L-methionine-dependent methyltransferases"/>
    <property type="match status" value="1"/>
</dbReference>
<evidence type="ECO:0000256" key="1">
    <source>
        <dbReference type="ARBA" id="ARBA00022603"/>
    </source>
</evidence>
<evidence type="ECO:0000313" key="5">
    <source>
        <dbReference type="Proteomes" id="UP001589894"/>
    </source>
</evidence>
<accession>A0ABV6NRU4</accession>
<evidence type="ECO:0000259" key="3">
    <source>
        <dbReference type="Pfam" id="PF13649"/>
    </source>
</evidence>
<proteinExistence type="predicted"/>
<dbReference type="EMBL" id="JBHLUE010000003">
    <property type="protein sequence ID" value="MFC0563491.1"/>
    <property type="molecule type" value="Genomic_DNA"/>
</dbReference>
<dbReference type="Proteomes" id="UP001589894">
    <property type="component" value="Unassembled WGS sequence"/>
</dbReference>
<dbReference type="InterPro" id="IPR029063">
    <property type="entry name" value="SAM-dependent_MTases_sf"/>
</dbReference>
<gene>
    <name evidence="4" type="ORF">ACFFHU_04825</name>
</gene>
<dbReference type="GO" id="GO:0008168">
    <property type="term" value="F:methyltransferase activity"/>
    <property type="evidence" value="ECO:0007669"/>
    <property type="project" value="UniProtKB-KW"/>
</dbReference>
<dbReference type="InterPro" id="IPR051052">
    <property type="entry name" value="Diverse_substrate_MTase"/>
</dbReference>
<protein>
    <submittedName>
        <fullName evidence="4">Class I SAM-dependent methyltransferase</fullName>
    </submittedName>
</protein>
<dbReference type="CDD" id="cd02440">
    <property type="entry name" value="AdoMet_MTases"/>
    <property type="match status" value="1"/>
</dbReference>
<dbReference type="PANTHER" id="PTHR44942:SF4">
    <property type="entry name" value="METHYLTRANSFERASE TYPE 11 DOMAIN-CONTAINING PROTEIN"/>
    <property type="match status" value="1"/>
</dbReference>
<feature type="domain" description="Methyltransferase" evidence="3">
    <location>
        <begin position="43"/>
        <end position="131"/>
    </location>
</feature>
<dbReference type="RefSeq" id="WP_377336111.1">
    <property type="nucleotide sequence ID" value="NZ_JBHLUE010000003.1"/>
</dbReference>
<dbReference type="Pfam" id="PF13649">
    <property type="entry name" value="Methyltransf_25"/>
    <property type="match status" value="1"/>
</dbReference>
<keyword evidence="2" id="KW-0808">Transferase</keyword>
<dbReference type="InterPro" id="IPR041698">
    <property type="entry name" value="Methyltransf_25"/>
</dbReference>